<keyword evidence="8" id="KW-0961">Cell wall biogenesis/degradation</keyword>
<keyword evidence="5 10" id="KW-0732">Signal</keyword>
<comment type="subcellular location">
    <subcellularLocation>
        <location evidence="1">Secreted</location>
        <location evidence="1">Cell wall</location>
    </subcellularLocation>
</comment>
<dbReference type="Proteomes" id="UP000515121">
    <property type="component" value="Unplaced"/>
</dbReference>
<gene>
    <name evidence="13" type="primary">LOC111303150</name>
</gene>
<keyword evidence="6" id="KW-0677">Repeat</keyword>
<evidence type="ECO:0000256" key="8">
    <source>
        <dbReference type="ARBA" id="ARBA00023316"/>
    </source>
</evidence>
<dbReference type="OrthoDB" id="676979at2759"/>
<dbReference type="InterPro" id="IPR013210">
    <property type="entry name" value="LRR_N_plant-typ"/>
</dbReference>
<feature type="signal peptide" evidence="10">
    <location>
        <begin position="1"/>
        <end position="19"/>
    </location>
</feature>
<sequence>MGKSWLLAFILWQIIPTEAAITVGGGVGINIGNAGGGGGGGVWIGGGINNSPAPSGPSVSKLGGAYTALQAWKSAITDDPLGILKTWVGSDVCSYKGIFCADPQGAVDSTSGPFVAGIDLNHANLQGTLVRELSVLADISILHLNSNRFSGTVPDTFKDLLSLQELDLRPVPEDLFNKRLDAIFLNNNQFEGELPQNLGNSPASVINLANNKFSGNIPASFGFMSSKLKEILLLNNQLTGCIPEGVGLFSEMQVFDVSHNSLMGHLPDTISCLSDIEVLNLAHNKLSGVLPDLVCSLKSLMNLTVAYNFFSGFSQECSKLFFRNAGFDFSLNCIPGRDMQRPQPECSVIPRGGLNCLRIPSAEPLVCGALLGNLEVNLTSPSP</sequence>
<dbReference type="GO" id="GO:0071555">
    <property type="term" value="P:cell wall organization"/>
    <property type="evidence" value="ECO:0007669"/>
    <property type="project" value="UniProtKB-KW"/>
</dbReference>
<feature type="chain" id="PRO_5028325264" description="Cell wall hydroxyproline-rich glycoprotein" evidence="10">
    <location>
        <begin position="20"/>
        <end position="383"/>
    </location>
</feature>
<keyword evidence="4" id="KW-0433">Leucine-rich repeat</keyword>
<dbReference type="InterPro" id="IPR051582">
    <property type="entry name" value="LRR_extensin-like_regulator"/>
</dbReference>
<evidence type="ECO:0000313" key="12">
    <source>
        <dbReference type="Proteomes" id="UP000515121"/>
    </source>
</evidence>
<evidence type="ECO:0000256" key="1">
    <source>
        <dbReference type="ARBA" id="ARBA00004191"/>
    </source>
</evidence>
<accession>A0A6P5ZQ93</accession>
<evidence type="ECO:0000256" key="6">
    <source>
        <dbReference type="ARBA" id="ARBA00022737"/>
    </source>
</evidence>
<evidence type="ECO:0000313" key="13">
    <source>
        <dbReference type="RefSeq" id="XP_022754939.1"/>
    </source>
</evidence>
<dbReference type="GeneID" id="111303150"/>
<keyword evidence="2" id="KW-0134">Cell wall</keyword>
<keyword evidence="3" id="KW-0964">Secreted</keyword>
<keyword evidence="7" id="KW-0379">Hydroxylation</keyword>
<dbReference type="AlphaFoldDB" id="A0A6P5ZQ93"/>
<evidence type="ECO:0000256" key="2">
    <source>
        <dbReference type="ARBA" id="ARBA00022512"/>
    </source>
</evidence>
<dbReference type="KEGG" id="dzi:111303150"/>
<dbReference type="InterPro" id="IPR032675">
    <property type="entry name" value="LRR_dom_sf"/>
</dbReference>
<dbReference type="RefSeq" id="XP_022754939.1">
    <property type="nucleotide sequence ID" value="XM_022899204.1"/>
</dbReference>
<name>A0A6P5ZQ93_DURZI</name>
<evidence type="ECO:0000256" key="9">
    <source>
        <dbReference type="ARBA" id="ARBA00041871"/>
    </source>
</evidence>
<dbReference type="SUPFAM" id="SSF52058">
    <property type="entry name" value="L domain-like"/>
    <property type="match status" value="1"/>
</dbReference>
<dbReference type="PANTHER" id="PTHR32093:SF86">
    <property type="entry name" value="EXTENSIN-LIKE PROTEIN"/>
    <property type="match status" value="1"/>
</dbReference>
<evidence type="ECO:0000256" key="5">
    <source>
        <dbReference type="ARBA" id="ARBA00022729"/>
    </source>
</evidence>
<protein>
    <recommendedName>
        <fullName evidence="9">Cell wall hydroxyproline-rich glycoprotein</fullName>
    </recommendedName>
</protein>
<evidence type="ECO:0000256" key="4">
    <source>
        <dbReference type="ARBA" id="ARBA00022614"/>
    </source>
</evidence>
<keyword evidence="12" id="KW-1185">Reference proteome</keyword>
<evidence type="ECO:0000259" key="11">
    <source>
        <dbReference type="Pfam" id="PF08263"/>
    </source>
</evidence>
<evidence type="ECO:0000256" key="3">
    <source>
        <dbReference type="ARBA" id="ARBA00022525"/>
    </source>
</evidence>
<feature type="domain" description="Leucine-rich repeat-containing N-terminal plant-type" evidence="11">
    <location>
        <begin position="67"/>
        <end position="100"/>
    </location>
</feature>
<dbReference type="Gene3D" id="3.80.10.10">
    <property type="entry name" value="Ribonuclease Inhibitor"/>
    <property type="match status" value="2"/>
</dbReference>
<evidence type="ECO:0000256" key="7">
    <source>
        <dbReference type="ARBA" id="ARBA00023278"/>
    </source>
</evidence>
<dbReference type="InterPro" id="IPR001611">
    <property type="entry name" value="Leu-rich_rpt"/>
</dbReference>
<proteinExistence type="predicted"/>
<dbReference type="Pfam" id="PF00560">
    <property type="entry name" value="LRR_1"/>
    <property type="match status" value="4"/>
</dbReference>
<dbReference type="Pfam" id="PF08263">
    <property type="entry name" value="LRRNT_2"/>
    <property type="match status" value="1"/>
</dbReference>
<dbReference type="FunFam" id="3.80.10.10:FF:000383">
    <property type="entry name" value="Leucine-rich repeat receptor protein kinase EMS1"/>
    <property type="match status" value="1"/>
</dbReference>
<dbReference type="PANTHER" id="PTHR32093">
    <property type="entry name" value="LEUCINE-RICH REPEAT EXTENSIN-LIKE PROTEIN 3-RELATED"/>
    <property type="match status" value="1"/>
</dbReference>
<organism evidence="12 13">
    <name type="scientific">Durio zibethinus</name>
    <name type="common">Durian</name>
    <dbReference type="NCBI Taxonomy" id="66656"/>
    <lineage>
        <taxon>Eukaryota</taxon>
        <taxon>Viridiplantae</taxon>
        <taxon>Streptophyta</taxon>
        <taxon>Embryophyta</taxon>
        <taxon>Tracheophyta</taxon>
        <taxon>Spermatophyta</taxon>
        <taxon>Magnoliopsida</taxon>
        <taxon>eudicotyledons</taxon>
        <taxon>Gunneridae</taxon>
        <taxon>Pentapetalae</taxon>
        <taxon>rosids</taxon>
        <taxon>malvids</taxon>
        <taxon>Malvales</taxon>
        <taxon>Malvaceae</taxon>
        <taxon>Helicteroideae</taxon>
        <taxon>Durio</taxon>
    </lineage>
</organism>
<evidence type="ECO:0000256" key="10">
    <source>
        <dbReference type="SAM" id="SignalP"/>
    </source>
</evidence>
<reference evidence="13" key="1">
    <citation type="submission" date="2025-08" db="UniProtKB">
        <authorList>
            <consortium name="RefSeq"/>
        </authorList>
    </citation>
    <scope>IDENTIFICATION</scope>
    <source>
        <tissue evidence="13">Fruit stalk</tissue>
    </source>
</reference>